<dbReference type="PROSITE" id="PS51670">
    <property type="entry name" value="SHKT"/>
    <property type="match status" value="1"/>
</dbReference>
<reference evidence="5" key="1">
    <citation type="submission" date="2022-11" db="UniProtKB">
        <authorList>
            <consortium name="WormBaseParasite"/>
        </authorList>
    </citation>
    <scope>IDENTIFICATION</scope>
</reference>
<dbReference type="WBParaSite" id="nRc.2.0.1.t36530-RA">
    <property type="protein sequence ID" value="nRc.2.0.1.t36530-RA"/>
    <property type="gene ID" value="nRc.2.0.1.g36530"/>
</dbReference>
<feature type="region of interest" description="Disordered" evidence="2">
    <location>
        <begin position="234"/>
        <end position="263"/>
    </location>
</feature>
<dbReference type="AlphaFoldDB" id="A0A915KDS9"/>
<keyword evidence="4" id="KW-1185">Reference proteome</keyword>
<name>A0A915KDS9_ROMCU</name>
<evidence type="ECO:0000259" key="3">
    <source>
        <dbReference type="PROSITE" id="PS51670"/>
    </source>
</evidence>
<feature type="compositionally biased region" description="Acidic residues" evidence="2">
    <location>
        <begin position="240"/>
        <end position="263"/>
    </location>
</feature>
<proteinExistence type="predicted"/>
<accession>A0A915KDS9</accession>
<dbReference type="InterPro" id="IPR003582">
    <property type="entry name" value="ShKT_dom"/>
</dbReference>
<comment type="caution">
    <text evidence="1">Lacks conserved residue(s) required for the propagation of feature annotation.</text>
</comment>
<evidence type="ECO:0000313" key="4">
    <source>
        <dbReference type="Proteomes" id="UP000887565"/>
    </source>
</evidence>
<dbReference type="Proteomes" id="UP000887565">
    <property type="component" value="Unplaced"/>
</dbReference>
<protein>
    <submittedName>
        <fullName evidence="5">ShKT domain-containing protein</fullName>
    </submittedName>
</protein>
<organism evidence="4 5">
    <name type="scientific">Romanomermis culicivorax</name>
    <name type="common">Nematode worm</name>
    <dbReference type="NCBI Taxonomy" id="13658"/>
    <lineage>
        <taxon>Eukaryota</taxon>
        <taxon>Metazoa</taxon>
        <taxon>Ecdysozoa</taxon>
        <taxon>Nematoda</taxon>
        <taxon>Enoplea</taxon>
        <taxon>Dorylaimia</taxon>
        <taxon>Mermithida</taxon>
        <taxon>Mermithoidea</taxon>
        <taxon>Mermithidae</taxon>
        <taxon>Romanomermis</taxon>
    </lineage>
</organism>
<evidence type="ECO:0000256" key="2">
    <source>
        <dbReference type="SAM" id="MobiDB-lite"/>
    </source>
</evidence>
<sequence length="263" mass="29670">IFNIYQVSKCNVDYHDSCGSQWKDCKGYGAQAFCPKSCHFNNCSAAISQHGKFEPYKPKYVPENKCRDNPKFPCRTSVARGDCYATPELLAVNCSMSCGLCENLKPYAPLSFEEQRMQRWLKSYNNSQYEKYSKVFNRRRIVLHYKIYKKLCGAVGTRRTSALMSTEQTTTTVTPAREETQTSGDGVSTAGQVSGVVLSSTSEFTQEKALTEENMQISTAIYAENFQVDKKEALSKDENVLLEEDSTSGDTVEEEHDYDQADQ</sequence>
<evidence type="ECO:0000313" key="5">
    <source>
        <dbReference type="WBParaSite" id="nRc.2.0.1.t36530-RA"/>
    </source>
</evidence>
<feature type="compositionally biased region" description="Low complexity" evidence="2">
    <location>
        <begin position="166"/>
        <end position="175"/>
    </location>
</feature>
<feature type="domain" description="ShKT" evidence="3">
    <location>
        <begin position="66"/>
        <end position="101"/>
    </location>
</feature>
<evidence type="ECO:0000256" key="1">
    <source>
        <dbReference type="PROSITE-ProRule" id="PRU01005"/>
    </source>
</evidence>
<feature type="region of interest" description="Disordered" evidence="2">
    <location>
        <begin position="166"/>
        <end position="190"/>
    </location>
</feature>